<dbReference type="PANTHER" id="PTHR13462">
    <property type="entry name" value="CALCIUM UNIPORTER PROTEIN, MITOCHONDRIAL"/>
    <property type="match status" value="1"/>
</dbReference>
<evidence type="ECO:0000256" key="6">
    <source>
        <dbReference type="ARBA" id="ARBA00022692"/>
    </source>
</evidence>
<keyword evidence="13 15" id="KW-0407">Ion channel</keyword>
<evidence type="ECO:0000256" key="13">
    <source>
        <dbReference type="ARBA" id="ARBA00023303"/>
    </source>
</evidence>
<keyword evidence="8 15" id="KW-0106">Calcium</keyword>
<keyword evidence="9 15" id="KW-1133">Transmembrane helix</keyword>
<evidence type="ECO:0000256" key="15">
    <source>
        <dbReference type="RuleBase" id="RU367035"/>
    </source>
</evidence>
<evidence type="ECO:0000256" key="11">
    <source>
        <dbReference type="ARBA" id="ARBA00023128"/>
    </source>
</evidence>
<accession>A0A6B2LGH7</accession>
<evidence type="ECO:0000256" key="14">
    <source>
        <dbReference type="ARBA" id="ARBA00036634"/>
    </source>
</evidence>
<evidence type="ECO:0000256" key="3">
    <source>
        <dbReference type="ARBA" id="ARBA00022448"/>
    </source>
</evidence>
<organism evidence="17">
    <name type="scientific">Arcella intermedia</name>
    <dbReference type="NCBI Taxonomy" id="1963864"/>
    <lineage>
        <taxon>Eukaryota</taxon>
        <taxon>Amoebozoa</taxon>
        <taxon>Tubulinea</taxon>
        <taxon>Elardia</taxon>
        <taxon>Arcellinida</taxon>
        <taxon>Sphaerothecina</taxon>
        <taxon>Arcellidae</taxon>
        <taxon>Arcella</taxon>
    </lineage>
</organism>
<evidence type="ECO:0000256" key="10">
    <source>
        <dbReference type="ARBA" id="ARBA00023065"/>
    </source>
</evidence>
<keyword evidence="12 15" id="KW-0472">Membrane</keyword>
<evidence type="ECO:0000256" key="8">
    <source>
        <dbReference type="ARBA" id="ARBA00022837"/>
    </source>
</evidence>
<evidence type="ECO:0000313" key="17">
    <source>
        <dbReference type="EMBL" id="NDV35920.1"/>
    </source>
</evidence>
<evidence type="ECO:0000256" key="5">
    <source>
        <dbReference type="ARBA" id="ARBA00022673"/>
    </source>
</evidence>
<keyword evidence="7 15" id="KW-0999">Mitochondrion inner membrane</keyword>
<keyword evidence="11 15" id="KW-0496">Mitochondrion</keyword>
<dbReference type="GO" id="GO:1990246">
    <property type="term" value="C:uniplex complex"/>
    <property type="evidence" value="ECO:0007669"/>
    <property type="project" value="TreeGrafter"/>
</dbReference>
<comment type="catalytic activity">
    <reaction evidence="14">
        <text>Ca(2+)(in) = Ca(2+)(out)</text>
        <dbReference type="Rhea" id="RHEA:29671"/>
        <dbReference type="ChEBI" id="CHEBI:29108"/>
    </reaction>
</comment>
<name>A0A6B2LGH7_9EUKA</name>
<protein>
    <recommendedName>
        <fullName evidence="15">Calcium uniporter protein</fullName>
    </recommendedName>
</protein>
<sequence>MATNQENIERFRGWFSELAKSEEYLDYDVYLYKCQDWGLNQKQAYELCSELCRLGIIFRYEHNIELEKKIFLNPSNLSKLIHQVLNIDYATMSLDTRKELLHSLRKEYNLLLSVHNKILKSAETTVSTMGWTLFVGLCCQWVLFARLTWWEYSWDEIEPVTYFTTAVEMILAGYVYYLMRRKEFAITDFSKTLVQRRYNTLSKKQQLDTLKLQQLTSKLQELETLIQSEEQLKK</sequence>
<dbReference type="GO" id="GO:0015292">
    <property type="term" value="F:uniporter activity"/>
    <property type="evidence" value="ECO:0007669"/>
    <property type="project" value="UniProtKB-UniRule"/>
</dbReference>
<proteinExistence type="inferred from homology"/>
<keyword evidence="10 15" id="KW-0406">Ion transport</keyword>
<feature type="domain" description="Calcium uniporter protein C-terminal" evidence="16">
    <location>
        <begin position="65"/>
        <end position="215"/>
    </location>
</feature>
<feature type="transmembrane region" description="Helical" evidence="15">
    <location>
        <begin position="161"/>
        <end position="179"/>
    </location>
</feature>
<evidence type="ECO:0000259" key="16">
    <source>
        <dbReference type="Pfam" id="PF04678"/>
    </source>
</evidence>
<evidence type="ECO:0000256" key="4">
    <source>
        <dbReference type="ARBA" id="ARBA00022568"/>
    </source>
</evidence>
<dbReference type="GO" id="GO:0005262">
    <property type="term" value="F:calcium channel activity"/>
    <property type="evidence" value="ECO:0007669"/>
    <property type="project" value="UniProtKB-UniRule"/>
</dbReference>
<dbReference type="PANTHER" id="PTHR13462:SF10">
    <property type="entry name" value="CALCIUM UNIPORTER PROTEIN, MITOCHONDRIAL"/>
    <property type="match status" value="1"/>
</dbReference>
<evidence type="ECO:0000256" key="7">
    <source>
        <dbReference type="ARBA" id="ARBA00022792"/>
    </source>
</evidence>
<evidence type="ECO:0000256" key="12">
    <source>
        <dbReference type="ARBA" id="ARBA00023136"/>
    </source>
</evidence>
<comment type="function">
    <text evidence="15">Mitochondrial inner membrane calcium uniporter that mediates calcium uptake into mitochondria. Mitochondrial calcium homeostasis plays key roles in cellular physiology and regulates cell bioenergetics, cytoplasmic calcium signals and activation of cell death pathways.</text>
</comment>
<dbReference type="AlphaFoldDB" id="A0A6B2LGH7"/>
<dbReference type="EMBL" id="GIBP01006951">
    <property type="protein sequence ID" value="NDV35920.1"/>
    <property type="molecule type" value="Transcribed_RNA"/>
</dbReference>
<comment type="similarity">
    <text evidence="2 15">Belongs to the MCU (TC 1.A.77) family.</text>
</comment>
<comment type="domain">
    <text evidence="15">The selectivity filter, in which calcium ions are arranged in single file, is composed of two acidic rings separated by one helical turn along the central axis of the channel pore.</text>
</comment>
<dbReference type="GO" id="GO:0036444">
    <property type="term" value="P:calcium import into the mitochondrion"/>
    <property type="evidence" value="ECO:0007669"/>
    <property type="project" value="TreeGrafter"/>
</dbReference>
<evidence type="ECO:0000256" key="1">
    <source>
        <dbReference type="ARBA" id="ARBA00004448"/>
    </source>
</evidence>
<evidence type="ECO:0000256" key="9">
    <source>
        <dbReference type="ARBA" id="ARBA00022989"/>
    </source>
</evidence>
<dbReference type="GO" id="GO:0051560">
    <property type="term" value="P:mitochondrial calcium ion homeostasis"/>
    <property type="evidence" value="ECO:0007669"/>
    <property type="project" value="UniProtKB-UniRule"/>
</dbReference>
<keyword evidence="3 15" id="KW-0813">Transport</keyword>
<keyword evidence="5 15" id="KW-0107">Calcium channel</keyword>
<feature type="transmembrane region" description="Helical" evidence="15">
    <location>
        <begin position="129"/>
        <end position="149"/>
    </location>
</feature>
<dbReference type="InterPro" id="IPR039055">
    <property type="entry name" value="MCU_fam"/>
</dbReference>
<keyword evidence="6 15" id="KW-0812">Transmembrane</keyword>
<reference evidence="17" key="1">
    <citation type="journal article" date="2020" name="J. Eukaryot. Microbiol.">
        <title>De novo Sequencing, Assembly and Annotation of the Transcriptome for the Free-Living Testate Amoeba Arcella intermedia.</title>
        <authorList>
            <person name="Ribeiro G.M."/>
            <person name="Porfirio-Sousa A.L."/>
            <person name="Maurer-Alcala X.X."/>
            <person name="Katz L.A."/>
            <person name="Lahr D.J.G."/>
        </authorList>
    </citation>
    <scope>NUCLEOTIDE SEQUENCE</scope>
</reference>
<dbReference type="Pfam" id="PF04678">
    <property type="entry name" value="MCU"/>
    <property type="match status" value="1"/>
</dbReference>
<evidence type="ECO:0000256" key="2">
    <source>
        <dbReference type="ARBA" id="ARBA00005653"/>
    </source>
</evidence>
<dbReference type="InterPro" id="IPR006769">
    <property type="entry name" value="MCU_C"/>
</dbReference>
<comment type="subcellular location">
    <subcellularLocation>
        <location evidence="1 15">Mitochondrion inner membrane</location>
        <topology evidence="1 15">Multi-pass membrane protein</topology>
    </subcellularLocation>
</comment>
<keyword evidence="4 15" id="KW-0109">Calcium transport</keyword>